<reference evidence="2 3" key="1">
    <citation type="submission" date="2014-07" db="EMBL/GenBank/DDBJ databases">
        <title>Genome sequence of Lactococcus lactis subsp. lactis NCDO 2118, a GABA-producing strain.</title>
        <authorList>
            <person name="Oliveira L.C."/>
            <person name="Saraiva T.D.L."/>
            <person name="Soares S.C."/>
            <person name="Ramos R.T.J."/>
            <person name="Sa P.H.C.G."/>
            <person name="Carneiro A.R."/>
            <person name="Miranda F."/>
            <person name="Freire M."/>
            <person name="Renan W."/>
            <person name="Oliveira A.F.Jr."/>
            <person name="Santos A.R."/>
            <person name="Pinto A.C."/>
            <person name="Souza B.M."/>
            <person name="Castro C.P."/>
            <person name="Diniz C.A.A."/>
            <person name="Rocha C.S."/>
            <person name="Mariano D.C.B."/>
            <person name="Aguiar E.L."/>
            <person name="Folador E.L."/>
            <person name="Barbosa E.G.V."/>
            <person name="Aburjaile F.F."/>
            <person name="Goncalves L.A."/>
            <person name="Guimaraes L.C."/>
            <person name="Azevedo M.S.P."/>
            <person name="Agresti P.C.M."/>
            <person name="Faria R.F."/>
            <person name="Tiwari S."/>
            <person name="Almeida S.S."/>
            <person name="Hassan S.S."/>
            <person name="Pereira V.B."/>
            <person name="Abreu V.A.C."/>
            <person name="Pereira U.P."/>
            <person name="Dorella F.A."/>
            <person name="Carvalho A.F."/>
            <person name="Pereira F.L."/>
            <person name="Leal C.A.G."/>
            <person name="Figueiredo H.C.P."/>
            <person name="Silva A."/>
            <person name="Miyoshi A."/>
            <person name="Azevedo V."/>
        </authorList>
    </citation>
    <scope>NUCLEOTIDE SEQUENCE [LARGE SCALE GENOMIC DNA]</scope>
    <source>
        <strain evidence="2 3">NCDO 2118</strain>
    </source>
</reference>
<name>A0ABC8A518_LACLL</name>
<evidence type="ECO:0000313" key="2">
    <source>
        <dbReference type="EMBL" id="AII12455.1"/>
    </source>
</evidence>
<dbReference type="RefSeq" id="WP_038603292.1">
    <property type="nucleotide sequence ID" value="NZ_CP009054.1"/>
</dbReference>
<organism evidence="2 3">
    <name type="scientific">Lactococcus lactis subsp. lactis NCDO 2118</name>
    <dbReference type="NCBI Taxonomy" id="1117941"/>
    <lineage>
        <taxon>Bacteria</taxon>
        <taxon>Bacillati</taxon>
        <taxon>Bacillota</taxon>
        <taxon>Bacilli</taxon>
        <taxon>Lactobacillales</taxon>
        <taxon>Streptococcaceae</taxon>
        <taxon>Lactococcus</taxon>
    </lineage>
</organism>
<dbReference type="EMBL" id="CP009054">
    <property type="protein sequence ID" value="AII12455.1"/>
    <property type="molecule type" value="Genomic_DNA"/>
</dbReference>
<dbReference type="Pfam" id="PF07852">
    <property type="entry name" value="DUF1642"/>
    <property type="match status" value="1"/>
</dbReference>
<proteinExistence type="predicted"/>
<gene>
    <name evidence="2" type="ORF">NCDO2118_0968</name>
</gene>
<dbReference type="KEGG" id="llx:NCDO2118_0968"/>
<feature type="coiled-coil region" evidence="1">
    <location>
        <begin position="35"/>
        <end position="76"/>
    </location>
</feature>
<dbReference type="AlphaFoldDB" id="A0ABC8A518"/>
<dbReference type="Proteomes" id="UP000028594">
    <property type="component" value="Chromosome"/>
</dbReference>
<evidence type="ECO:0000313" key="3">
    <source>
        <dbReference type="Proteomes" id="UP000028594"/>
    </source>
</evidence>
<keyword evidence="1" id="KW-0175">Coiled coil</keyword>
<protein>
    <submittedName>
        <fullName evidence="2">Prophage</fullName>
    </submittedName>
</protein>
<accession>A0ABC8A518</accession>
<dbReference type="InterPro" id="IPR012865">
    <property type="entry name" value="DUF1642"/>
</dbReference>
<sequence length="212" mass="24711">MTKFEEKLEKLPIKNIEHPVGDTKYYAAVHVKTLIAQADEEFHELSEKLDDTNDALVIAQNSRDEFEREYKKLKSQLQEQALPVVPECVAEWYEEHKDDLDYSIYSLCEEFDDTEPNREPTEFESWFDIVSNQPILTLVGMRDGYTVEKPQLFYLKNKIELEDVGSDLIGYLNLFLTNGGYLTNNINRAKKFTQAEIESMETGSYEQIEVME</sequence>
<evidence type="ECO:0000256" key="1">
    <source>
        <dbReference type="SAM" id="Coils"/>
    </source>
</evidence>